<proteinExistence type="predicted"/>
<dbReference type="Gene3D" id="1.20.80.30">
    <property type="match status" value="1"/>
</dbReference>
<feature type="domain" description="PEP-utilising enzyme mobile" evidence="1">
    <location>
        <begin position="373"/>
        <end position="441"/>
    </location>
</feature>
<dbReference type="InterPro" id="IPR008279">
    <property type="entry name" value="PEP-util_enz_mobile_dom"/>
</dbReference>
<keyword evidence="3" id="KW-0670">Pyruvate</keyword>
<organism evidence="3 4">
    <name type="scientific">Rhodococcus pseudokoreensis</name>
    <dbReference type="NCBI Taxonomy" id="2811421"/>
    <lineage>
        <taxon>Bacteria</taxon>
        <taxon>Bacillati</taxon>
        <taxon>Actinomycetota</taxon>
        <taxon>Actinomycetes</taxon>
        <taxon>Mycobacteriales</taxon>
        <taxon>Nocardiaceae</taxon>
        <taxon>Rhodococcus</taxon>
    </lineage>
</organism>
<keyword evidence="3" id="KW-0808">Transferase</keyword>
<dbReference type="EC" id="2.7.9.1" evidence="3"/>
<dbReference type="InterPro" id="IPR002192">
    <property type="entry name" value="PPDK_AMP/ATP-bd"/>
</dbReference>
<dbReference type="InterPro" id="IPR013815">
    <property type="entry name" value="ATP_grasp_subdomain_1"/>
</dbReference>
<dbReference type="GO" id="GO:0050242">
    <property type="term" value="F:pyruvate, phosphate dikinase activity"/>
    <property type="evidence" value="ECO:0007669"/>
    <property type="project" value="UniProtKB-EC"/>
</dbReference>
<dbReference type="Proteomes" id="UP000662986">
    <property type="component" value="Chromosome"/>
</dbReference>
<reference evidence="3 4" key="2">
    <citation type="journal article" date="2022" name="Arch. Microbiol.">
        <title>Rhodococcus pseudokoreensis sp. nov. isolated from the rhizosphere of young M26 apple rootstocks.</title>
        <authorList>
            <person name="Kampfer P."/>
            <person name="Glaeser S.P."/>
            <person name="Blom J."/>
            <person name="Wolf J."/>
            <person name="Benning S."/>
            <person name="Schloter M."/>
            <person name="Neumann-Schaal M."/>
        </authorList>
    </citation>
    <scope>NUCLEOTIDE SEQUENCE [LARGE SCALE GENOMIC DNA]</scope>
    <source>
        <strain evidence="3 4">R79</strain>
    </source>
</reference>
<accession>A0A974ZVJ0</accession>
<evidence type="ECO:0000259" key="1">
    <source>
        <dbReference type="Pfam" id="PF00391"/>
    </source>
</evidence>
<dbReference type="InterPro" id="IPR036637">
    <property type="entry name" value="Phosphohistidine_dom_sf"/>
</dbReference>
<dbReference type="InterPro" id="IPR018274">
    <property type="entry name" value="PEP_util_AS"/>
</dbReference>
<dbReference type="PANTHER" id="PTHR22931">
    <property type="entry name" value="PHOSPHOENOLPYRUVATE DIKINASE-RELATED"/>
    <property type="match status" value="1"/>
</dbReference>
<dbReference type="Gene3D" id="3.50.30.10">
    <property type="entry name" value="Phosphohistidine domain"/>
    <property type="match status" value="1"/>
</dbReference>
<keyword evidence="4" id="KW-1185">Reference proteome</keyword>
<dbReference type="RefSeq" id="WP_206008440.1">
    <property type="nucleotide sequence ID" value="NZ_CP070619.1"/>
</dbReference>
<dbReference type="Pfam" id="PF00391">
    <property type="entry name" value="PEP-utilizers"/>
    <property type="match status" value="1"/>
</dbReference>
<dbReference type="SUPFAM" id="SSF56059">
    <property type="entry name" value="Glutathione synthetase ATP-binding domain-like"/>
    <property type="match status" value="1"/>
</dbReference>
<reference evidence="3 4" key="1">
    <citation type="journal article" date="2021" name="Microbiol. Resour. Announc.">
        <title>Complete Genome Sequences of Two Rhodococcus sp. Strains with Large and Linear Chromosomes, Isolated from Apple Rhizosphere.</title>
        <authorList>
            <person name="Benning S."/>
            <person name="Brugnone N."/>
            <person name="Siani R."/>
            <person name="Kublik S."/>
            <person name="Schloter M."/>
            <person name="Rad V."/>
        </authorList>
    </citation>
    <scope>NUCLEOTIDE SEQUENCE [LARGE SCALE GENOMIC DNA]</scope>
    <source>
        <strain evidence="3 4">R79</strain>
    </source>
</reference>
<dbReference type="InterPro" id="IPR010121">
    <property type="entry name" value="Pyruvate_phosphate_dikinase"/>
</dbReference>
<dbReference type="Gene3D" id="3.30.470.20">
    <property type="entry name" value="ATP-grasp fold, B domain"/>
    <property type="match status" value="1"/>
</dbReference>
<dbReference type="SUPFAM" id="SSF52009">
    <property type="entry name" value="Phosphohistidine domain"/>
    <property type="match status" value="1"/>
</dbReference>
<protein>
    <submittedName>
        <fullName evidence="3">Pyruvate, phosphate dikinase</fullName>
        <ecNumber evidence="3">2.7.9.1</ecNumber>
    </submittedName>
</protein>
<evidence type="ECO:0000313" key="3">
    <source>
        <dbReference type="EMBL" id="QSE92076.1"/>
    </source>
</evidence>
<dbReference type="Gene3D" id="1.10.189.10">
    <property type="entry name" value="Pyruvate Phosphate Dikinase, domain 2"/>
    <property type="match status" value="1"/>
</dbReference>
<dbReference type="EMBL" id="CP070619">
    <property type="protein sequence ID" value="QSE92076.1"/>
    <property type="molecule type" value="Genomic_DNA"/>
</dbReference>
<sequence>MTVLRLGQCPDATRELIGGKAFSINSMLTLGLPVPPAFVLGTDECTRYYASDRKLAEDVLAELRSGIACLESTLGRTFGATNKPLLVSVRSGAPRSMPGMMDTVLNLGINDSVEKALREETSDAEYAADTHRRFREQFRKVVGSDPSPEPWDQLEAAVAAVFDSWHSPRAVAYRRHHGISDDGGTAVTVQAMVFGNLDDHSGTGVLFTRDPVTAQSAPLGEWLPRGQGEDVVSGRCTPLTLGHLAGNMPDVHRQLMDSASLLERTFCDVQDIEFTVESGHLWLLQTRSAKRSATAAVHHAVTFEKEGIVTPEGALSMISPDQLSAFLRPHLSPTARIGATVLARGEVACPGVVTGIVVGTADEAEEMAEQGIDVILARPTTDPDDVHGILAAKAIITEIGGATSHAAVVSREFNRACVVGCGEGSLMDLVGRNVTVDATSGEILDGILEVEVPSKDTHPDLQVVTQWLAASETGNDNPLNKILAAAH</sequence>
<name>A0A974ZVJ0_9NOCA</name>
<dbReference type="PROSITE" id="PS00370">
    <property type="entry name" value="PEP_ENZYMES_PHOS_SITE"/>
    <property type="match status" value="1"/>
</dbReference>
<dbReference type="PANTHER" id="PTHR22931:SF9">
    <property type="entry name" value="PYRUVATE, PHOSPHATE DIKINASE 1, CHLOROPLASTIC"/>
    <property type="match status" value="1"/>
</dbReference>
<dbReference type="Pfam" id="PF01326">
    <property type="entry name" value="PPDK_N"/>
    <property type="match status" value="1"/>
</dbReference>
<dbReference type="Gene3D" id="3.30.1490.20">
    <property type="entry name" value="ATP-grasp fold, A domain"/>
    <property type="match status" value="2"/>
</dbReference>
<evidence type="ECO:0000313" key="4">
    <source>
        <dbReference type="Proteomes" id="UP000662986"/>
    </source>
</evidence>
<dbReference type="NCBIfam" id="NF004531">
    <property type="entry name" value="PRK05878.1"/>
    <property type="match status" value="1"/>
</dbReference>
<evidence type="ECO:0000259" key="2">
    <source>
        <dbReference type="Pfam" id="PF01326"/>
    </source>
</evidence>
<gene>
    <name evidence="3" type="ORF">JWS13_27285</name>
</gene>
<feature type="domain" description="Pyruvate phosphate dikinase AMP/ATP-binding" evidence="2">
    <location>
        <begin position="61"/>
        <end position="238"/>
    </location>
</feature>